<organism evidence="2 3">
    <name type="scientific">Phytohabitans suffuscus</name>
    <dbReference type="NCBI Taxonomy" id="624315"/>
    <lineage>
        <taxon>Bacteria</taxon>
        <taxon>Bacillati</taxon>
        <taxon>Actinomycetota</taxon>
        <taxon>Actinomycetes</taxon>
        <taxon>Micromonosporales</taxon>
        <taxon>Micromonosporaceae</taxon>
    </lineage>
</organism>
<dbReference type="InterPro" id="IPR036390">
    <property type="entry name" value="WH_DNA-bd_sf"/>
</dbReference>
<keyword evidence="3" id="KW-1185">Reference proteome</keyword>
<dbReference type="PRINTS" id="PR00598">
    <property type="entry name" value="HTHMARR"/>
</dbReference>
<dbReference type="PANTHER" id="PTHR33164">
    <property type="entry name" value="TRANSCRIPTIONAL REGULATOR, MARR FAMILY"/>
    <property type="match status" value="1"/>
</dbReference>
<dbReference type="AlphaFoldDB" id="A0A6F8YQA2"/>
<proteinExistence type="predicted"/>
<dbReference type="PANTHER" id="PTHR33164:SF99">
    <property type="entry name" value="MARR FAMILY REGULATORY PROTEIN"/>
    <property type="match status" value="1"/>
</dbReference>
<reference evidence="2 3" key="2">
    <citation type="submission" date="2020-03" db="EMBL/GenBank/DDBJ databases">
        <authorList>
            <person name="Ichikawa N."/>
            <person name="Kimura A."/>
            <person name="Kitahashi Y."/>
            <person name="Uohara A."/>
        </authorList>
    </citation>
    <scope>NUCLEOTIDE SEQUENCE [LARGE SCALE GENOMIC DNA]</scope>
    <source>
        <strain evidence="2 3">NBRC 105367</strain>
    </source>
</reference>
<evidence type="ECO:0000313" key="2">
    <source>
        <dbReference type="EMBL" id="BCB88088.1"/>
    </source>
</evidence>
<dbReference type="Pfam" id="PF12802">
    <property type="entry name" value="MarR_2"/>
    <property type="match status" value="1"/>
</dbReference>
<evidence type="ECO:0000259" key="1">
    <source>
        <dbReference type="PROSITE" id="PS50995"/>
    </source>
</evidence>
<dbReference type="InterPro" id="IPR036388">
    <property type="entry name" value="WH-like_DNA-bd_sf"/>
</dbReference>
<evidence type="ECO:0000313" key="3">
    <source>
        <dbReference type="Proteomes" id="UP000503011"/>
    </source>
</evidence>
<name>A0A6F8YQA2_9ACTN</name>
<dbReference type="EMBL" id="AP022871">
    <property type="protein sequence ID" value="BCB88088.1"/>
    <property type="molecule type" value="Genomic_DNA"/>
</dbReference>
<sequence>MTRWLSEEEQRTWRAFLHASRALWDTLDRELQRDAGMPHAYYEILVRLSEAPSRMLRMSDLAEATSSSRSRLSHAVARLEEYGWVRREDCPTDRRGQLAVLTDQGFEVLAAAAPGHVEGVRTHLFDQLSPEQAAQLRKISEAMLDHLDPGRALY</sequence>
<protein>
    <submittedName>
        <fullName evidence="2">MarR family transcriptional regulator</fullName>
    </submittedName>
</protein>
<dbReference type="KEGG" id="psuu:Psuf_054010"/>
<dbReference type="GO" id="GO:0006950">
    <property type="term" value="P:response to stress"/>
    <property type="evidence" value="ECO:0007669"/>
    <property type="project" value="TreeGrafter"/>
</dbReference>
<gene>
    <name evidence="2" type="ORF">Psuf_054010</name>
</gene>
<reference evidence="2 3" key="1">
    <citation type="submission" date="2020-03" db="EMBL/GenBank/DDBJ databases">
        <title>Whole genome shotgun sequence of Phytohabitans suffuscus NBRC 105367.</title>
        <authorList>
            <person name="Komaki H."/>
            <person name="Tamura T."/>
        </authorList>
    </citation>
    <scope>NUCLEOTIDE SEQUENCE [LARGE SCALE GENOMIC DNA]</scope>
    <source>
        <strain evidence="2 3">NBRC 105367</strain>
    </source>
</reference>
<dbReference type="SUPFAM" id="SSF46785">
    <property type="entry name" value="Winged helix' DNA-binding domain"/>
    <property type="match status" value="1"/>
</dbReference>
<dbReference type="Gene3D" id="1.10.10.10">
    <property type="entry name" value="Winged helix-like DNA-binding domain superfamily/Winged helix DNA-binding domain"/>
    <property type="match status" value="1"/>
</dbReference>
<dbReference type="GO" id="GO:0003700">
    <property type="term" value="F:DNA-binding transcription factor activity"/>
    <property type="evidence" value="ECO:0007669"/>
    <property type="project" value="InterPro"/>
</dbReference>
<dbReference type="PROSITE" id="PS50995">
    <property type="entry name" value="HTH_MARR_2"/>
    <property type="match status" value="1"/>
</dbReference>
<dbReference type="SMART" id="SM00347">
    <property type="entry name" value="HTH_MARR"/>
    <property type="match status" value="1"/>
</dbReference>
<accession>A0A6F8YQA2</accession>
<dbReference type="InterPro" id="IPR000835">
    <property type="entry name" value="HTH_MarR-typ"/>
</dbReference>
<feature type="domain" description="HTH marR-type" evidence="1">
    <location>
        <begin position="9"/>
        <end position="145"/>
    </location>
</feature>
<dbReference type="InterPro" id="IPR039422">
    <property type="entry name" value="MarR/SlyA-like"/>
</dbReference>
<dbReference type="RefSeq" id="WP_173159408.1">
    <property type="nucleotide sequence ID" value="NZ_AP022871.1"/>
</dbReference>
<dbReference type="Proteomes" id="UP000503011">
    <property type="component" value="Chromosome"/>
</dbReference>